<evidence type="ECO:0000313" key="2">
    <source>
        <dbReference type="EMBL" id="OAJ40008.1"/>
    </source>
</evidence>
<evidence type="ECO:0000313" key="3">
    <source>
        <dbReference type="Proteomes" id="UP000077115"/>
    </source>
</evidence>
<reference evidence="2 3" key="2">
    <citation type="submission" date="2016-05" db="EMBL/GenBank/DDBJ databases">
        <title>Lineage-specific infection strategies underlie the spectrum of fungal disease in amphibians.</title>
        <authorList>
            <person name="Cuomo C.A."/>
            <person name="Farrer R.A."/>
            <person name="James T."/>
            <person name="Longcore J."/>
            <person name="Birren B."/>
        </authorList>
    </citation>
    <scope>NUCLEOTIDE SEQUENCE [LARGE SCALE GENOMIC DNA]</scope>
    <source>
        <strain evidence="2 3">JEL423</strain>
    </source>
</reference>
<dbReference type="EMBL" id="DS022303">
    <property type="protein sequence ID" value="OAJ40008.1"/>
    <property type="molecule type" value="Genomic_DNA"/>
</dbReference>
<accession>A0A177WIQ6</accession>
<keyword evidence="1" id="KW-1133">Transmembrane helix</keyword>
<dbReference type="Proteomes" id="UP000077115">
    <property type="component" value="Unassembled WGS sequence"/>
</dbReference>
<evidence type="ECO:0000256" key="1">
    <source>
        <dbReference type="SAM" id="Phobius"/>
    </source>
</evidence>
<organism evidence="2 3">
    <name type="scientific">Batrachochytrium dendrobatidis (strain JEL423)</name>
    <dbReference type="NCBI Taxonomy" id="403673"/>
    <lineage>
        <taxon>Eukaryota</taxon>
        <taxon>Fungi</taxon>
        <taxon>Fungi incertae sedis</taxon>
        <taxon>Chytridiomycota</taxon>
        <taxon>Chytridiomycota incertae sedis</taxon>
        <taxon>Chytridiomycetes</taxon>
        <taxon>Rhizophydiales</taxon>
        <taxon>Rhizophydiales incertae sedis</taxon>
        <taxon>Batrachochytrium</taxon>
    </lineage>
</organism>
<keyword evidence="1" id="KW-0472">Membrane</keyword>
<reference evidence="2 3" key="1">
    <citation type="submission" date="2006-10" db="EMBL/GenBank/DDBJ databases">
        <title>The Genome Sequence of Batrachochytrium dendrobatidis JEL423.</title>
        <authorList>
            <consortium name="The Broad Institute Genome Sequencing Platform"/>
            <person name="Birren B."/>
            <person name="Lander E."/>
            <person name="Galagan J."/>
            <person name="Cuomo C."/>
            <person name="Devon K."/>
            <person name="Jaffe D."/>
            <person name="Butler J."/>
            <person name="Alvarez P."/>
            <person name="Gnerre S."/>
            <person name="Grabherr M."/>
            <person name="Kleber M."/>
            <person name="Mauceli E."/>
            <person name="Brockman W."/>
            <person name="Young S."/>
            <person name="LaButti K."/>
            <person name="Sykes S."/>
            <person name="DeCaprio D."/>
            <person name="Crawford M."/>
            <person name="Koehrsen M."/>
            <person name="Engels R."/>
            <person name="Montgomery P."/>
            <person name="Pearson M."/>
            <person name="Howarth C."/>
            <person name="Larson L."/>
            <person name="White J."/>
            <person name="O'Leary S."/>
            <person name="Kodira C."/>
            <person name="Zeng Q."/>
            <person name="Yandava C."/>
            <person name="Alvarado L."/>
            <person name="Longcore J."/>
            <person name="James T."/>
        </authorList>
    </citation>
    <scope>NUCLEOTIDE SEQUENCE [LARGE SCALE GENOMIC DNA]</scope>
    <source>
        <strain evidence="2 3">JEL423</strain>
    </source>
</reference>
<feature type="transmembrane region" description="Helical" evidence="1">
    <location>
        <begin position="83"/>
        <end position="103"/>
    </location>
</feature>
<name>A0A177WIQ6_BATDL</name>
<dbReference type="VEuPathDB" id="FungiDB:BDEG_23789"/>
<dbReference type="AlphaFoldDB" id="A0A177WIQ6"/>
<gene>
    <name evidence="2" type="ORF">BDEG_23789</name>
</gene>
<keyword evidence="1" id="KW-0812">Transmembrane</keyword>
<sequence length="195" mass="21855">MTIGHLACLCNDADYSFTSVFEHPKYGCMITPGWPRTLYGSFATLNDTVHAYYFCAPLFKATKNSAVVSRSTAGYIRMITKSIICLAICTVSNIAFAILITIGQEVKSMIFLDIAFLCQILCACEIQFNTHRETDRALLGSFMMKNSPLDRLKRTPHDIPSIEDDTTRCHESIGGIPRILICKDRLDRIDSTIRV</sequence>
<protein>
    <submittedName>
        <fullName evidence="2">Uncharacterized protein</fullName>
    </submittedName>
</protein>
<proteinExistence type="predicted"/>